<reference evidence="1" key="1">
    <citation type="submission" date="2019-03" db="EMBL/GenBank/DDBJ databases">
        <title>Single cell metagenomics reveals metabolic interactions within the superorganism composed of flagellate Streblomastix strix and complex community of Bacteroidetes bacteria on its surface.</title>
        <authorList>
            <person name="Treitli S.C."/>
            <person name="Kolisko M."/>
            <person name="Husnik F."/>
            <person name="Keeling P."/>
            <person name="Hampl V."/>
        </authorList>
    </citation>
    <scope>NUCLEOTIDE SEQUENCE</scope>
    <source>
        <strain evidence="1">STM</strain>
    </source>
</reference>
<comment type="caution">
    <text evidence="1">The sequence shown here is derived from an EMBL/GenBank/DDBJ whole genome shotgun (WGS) entry which is preliminary data.</text>
</comment>
<organism evidence="1">
    <name type="scientific">termite gut metagenome</name>
    <dbReference type="NCBI Taxonomy" id="433724"/>
    <lineage>
        <taxon>unclassified sequences</taxon>
        <taxon>metagenomes</taxon>
        <taxon>organismal metagenomes</taxon>
    </lineage>
</organism>
<dbReference type="EMBL" id="SNRY01009990">
    <property type="protein sequence ID" value="KAA6306342.1"/>
    <property type="molecule type" value="Genomic_DNA"/>
</dbReference>
<accession>A0A5J4PAM9</accession>
<gene>
    <name evidence="1" type="ORF">EZS27_042003</name>
</gene>
<sequence>IAISNSKSLLRDTYHGIKSEFLQEYLNEFCYKFNRRYFGEDMFDRLLEIGTTYRTDFEHRIYNKNAA</sequence>
<evidence type="ECO:0008006" key="2">
    <source>
        <dbReference type="Google" id="ProtNLM"/>
    </source>
</evidence>
<feature type="non-terminal residue" evidence="1">
    <location>
        <position position="1"/>
    </location>
</feature>
<dbReference type="AlphaFoldDB" id="A0A5J4PAM9"/>
<proteinExistence type="predicted"/>
<name>A0A5J4PAM9_9ZZZZ</name>
<evidence type="ECO:0000313" key="1">
    <source>
        <dbReference type="EMBL" id="KAA6306342.1"/>
    </source>
</evidence>
<protein>
    <recommendedName>
        <fullName evidence="2">ISXO2-like transposase domain-containing protein</fullName>
    </recommendedName>
</protein>